<comment type="caution">
    <text evidence="8">The sequence shown here is derived from an EMBL/GenBank/DDBJ whole genome shotgun (WGS) entry which is preliminary data.</text>
</comment>
<proteinExistence type="predicted"/>
<dbReference type="InterPro" id="IPR037525">
    <property type="entry name" value="Velvet_dom"/>
</dbReference>
<dbReference type="PANTHER" id="PTHR33572:SF17">
    <property type="entry name" value="SEXUAL DEVELOPMENT REGULATOR VELC"/>
    <property type="match status" value="1"/>
</dbReference>
<dbReference type="InterPro" id="IPR021740">
    <property type="entry name" value="Velvet"/>
</dbReference>
<dbReference type="GO" id="GO:0005634">
    <property type="term" value="C:nucleus"/>
    <property type="evidence" value="ECO:0007669"/>
    <property type="project" value="UniProtKB-SubCell"/>
</dbReference>
<dbReference type="InterPro" id="IPR038491">
    <property type="entry name" value="Velvet_dom_sf"/>
</dbReference>
<dbReference type="PANTHER" id="PTHR33572">
    <property type="entry name" value="SPORE DEVELOPMENT REGULATOR VOSA"/>
    <property type="match status" value="1"/>
</dbReference>
<dbReference type="Gene3D" id="2.60.40.3960">
    <property type="entry name" value="Velvet domain"/>
    <property type="match status" value="1"/>
</dbReference>
<keyword evidence="2" id="KW-0749">Sporulation</keyword>
<sequence length="193" mass="21095">MGALALGSQAVMNQSRMSPSAVDIEPRGHGAFEDMSPPYEGGRPTAKGTSFTAMAWVTTRATTWATTSITLSAITTVPTALPQLTSTVMLRALRCQNLAPHRPSSKSDAKASTHLVDSDSTGRRRDAHPRLRQQPKAARACGFGDRDRRVIDPPPIVQLIVESSSMTEDEVHSYLRYESYVMNCAIWRRVGHS</sequence>
<evidence type="ECO:0000256" key="3">
    <source>
        <dbReference type="ARBA" id="ARBA00023015"/>
    </source>
</evidence>
<feature type="compositionally biased region" description="Basic and acidic residues" evidence="6">
    <location>
        <begin position="105"/>
        <end position="124"/>
    </location>
</feature>
<dbReference type="Proteomes" id="UP000557566">
    <property type="component" value="Unassembled WGS sequence"/>
</dbReference>
<accession>A0A8H4LQP0</accession>
<dbReference type="Pfam" id="PF11754">
    <property type="entry name" value="Velvet"/>
    <property type="match status" value="1"/>
</dbReference>
<feature type="region of interest" description="Disordered" evidence="6">
    <location>
        <begin position="99"/>
        <end position="139"/>
    </location>
</feature>
<evidence type="ECO:0000256" key="6">
    <source>
        <dbReference type="SAM" id="MobiDB-lite"/>
    </source>
</evidence>
<dbReference type="PROSITE" id="PS51821">
    <property type="entry name" value="VELVET"/>
    <property type="match status" value="1"/>
</dbReference>
<evidence type="ECO:0000313" key="9">
    <source>
        <dbReference type="Proteomes" id="UP000557566"/>
    </source>
</evidence>
<protein>
    <recommendedName>
        <fullName evidence="7">Velvet domain-containing protein</fullName>
    </recommendedName>
</protein>
<keyword evidence="5" id="KW-0539">Nucleus</keyword>
<keyword evidence="3" id="KW-0805">Transcription regulation</keyword>
<evidence type="ECO:0000313" key="8">
    <source>
        <dbReference type="EMBL" id="KAF4503819.1"/>
    </source>
</evidence>
<gene>
    <name evidence="8" type="ORF">G6O67_008869</name>
</gene>
<evidence type="ECO:0000256" key="4">
    <source>
        <dbReference type="ARBA" id="ARBA00023163"/>
    </source>
</evidence>
<dbReference type="AlphaFoldDB" id="A0A8H4LQP0"/>
<dbReference type="EMBL" id="JAAVMX010000014">
    <property type="protein sequence ID" value="KAF4503819.1"/>
    <property type="molecule type" value="Genomic_DNA"/>
</dbReference>
<dbReference type="OrthoDB" id="3056235at2759"/>
<evidence type="ECO:0000259" key="7">
    <source>
        <dbReference type="PROSITE" id="PS51821"/>
    </source>
</evidence>
<evidence type="ECO:0000256" key="1">
    <source>
        <dbReference type="ARBA" id="ARBA00004123"/>
    </source>
</evidence>
<evidence type="ECO:0000256" key="5">
    <source>
        <dbReference type="ARBA" id="ARBA00023242"/>
    </source>
</evidence>
<feature type="domain" description="Velvet" evidence="7">
    <location>
        <begin position="122"/>
        <end position="193"/>
    </location>
</feature>
<organism evidence="8 9">
    <name type="scientific">Ophiocordyceps sinensis</name>
    <dbReference type="NCBI Taxonomy" id="72228"/>
    <lineage>
        <taxon>Eukaryota</taxon>
        <taxon>Fungi</taxon>
        <taxon>Dikarya</taxon>
        <taxon>Ascomycota</taxon>
        <taxon>Pezizomycotina</taxon>
        <taxon>Sordariomycetes</taxon>
        <taxon>Hypocreomycetidae</taxon>
        <taxon>Hypocreales</taxon>
        <taxon>Ophiocordycipitaceae</taxon>
        <taxon>Ophiocordyceps</taxon>
    </lineage>
</organism>
<evidence type="ECO:0000256" key="2">
    <source>
        <dbReference type="ARBA" id="ARBA00022969"/>
    </source>
</evidence>
<keyword evidence="9" id="KW-1185">Reference proteome</keyword>
<comment type="subcellular location">
    <subcellularLocation>
        <location evidence="1">Nucleus</location>
    </subcellularLocation>
</comment>
<dbReference type="GO" id="GO:0030435">
    <property type="term" value="P:sporulation resulting in formation of a cellular spore"/>
    <property type="evidence" value="ECO:0007669"/>
    <property type="project" value="UniProtKB-KW"/>
</dbReference>
<keyword evidence="4" id="KW-0804">Transcription</keyword>
<name>A0A8H4LQP0_9HYPO</name>
<reference evidence="8 9" key="1">
    <citation type="journal article" date="2020" name="Genome Biol. Evol.">
        <title>A new high-quality draft genome assembly of the Chinese cordyceps Ophiocordyceps sinensis.</title>
        <authorList>
            <person name="Shu R."/>
            <person name="Zhang J."/>
            <person name="Meng Q."/>
            <person name="Zhang H."/>
            <person name="Zhou G."/>
            <person name="Li M."/>
            <person name="Wu P."/>
            <person name="Zhao Y."/>
            <person name="Chen C."/>
            <person name="Qin Q."/>
        </authorList>
    </citation>
    <scope>NUCLEOTIDE SEQUENCE [LARGE SCALE GENOMIC DNA]</scope>
    <source>
        <strain evidence="8 9">IOZ07</strain>
    </source>
</reference>